<organism evidence="17 18">
    <name type="scientific">Oryzias melastigma</name>
    <name type="common">Marine medaka</name>
    <dbReference type="NCBI Taxonomy" id="30732"/>
    <lineage>
        <taxon>Eukaryota</taxon>
        <taxon>Metazoa</taxon>
        <taxon>Chordata</taxon>
        <taxon>Craniata</taxon>
        <taxon>Vertebrata</taxon>
        <taxon>Euteleostomi</taxon>
        <taxon>Actinopterygii</taxon>
        <taxon>Neopterygii</taxon>
        <taxon>Teleostei</taxon>
        <taxon>Neoteleostei</taxon>
        <taxon>Acanthomorphata</taxon>
        <taxon>Ovalentaria</taxon>
        <taxon>Atherinomorphae</taxon>
        <taxon>Beloniformes</taxon>
        <taxon>Adrianichthyidae</taxon>
        <taxon>Oryziinae</taxon>
        <taxon>Oryzias</taxon>
    </lineage>
</organism>
<keyword evidence="12" id="KW-0539">Nucleus</keyword>
<evidence type="ECO:0000259" key="15">
    <source>
        <dbReference type="PROSITE" id="PS50280"/>
    </source>
</evidence>
<sequence length="381" mass="43205">MVCRSTGCEDCGQYHDSECPELGPLVTVQDSFVLSRARSSLPSSLEIREVSNGEEGVFVLRRLVKRTRFGPFEAKRVSSVEKEGAFPLKVFLRDGVVLCLDCSSEEDCNWMMLVRPATDHRHQNLTAYQQDDDIYFNTSQDVLPGTELRVWYGAFYAKKMEKPTLKPQLQSLMSPPGTAPNRFITCSCHGNSFTVYFSCLIRRSTFMWKRARARRLGPSAAANQVREVTADCRNLLSSADSTAVLKRHKTREHKRVYRCSLCNKIFQNSSNLNRHIRSHGDKLFKCDECHKLFSRKESLKQHISYKHSKNVVSEPRDDGGPQTCYLHITSALLFSHSPIKSTDINATPVRNPSIHQGSSCWSSRAITLTVFQISKLLMISV</sequence>
<dbReference type="OMA" id="CEDCAQY"/>
<evidence type="ECO:0000259" key="14">
    <source>
        <dbReference type="PROSITE" id="PS50157"/>
    </source>
</evidence>
<dbReference type="AlphaFoldDB" id="A0A3B3DFM5"/>
<comment type="similarity">
    <text evidence="3">Belongs to the krueppel C2H2-type zinc-finger protein family.</text>
</comment>
<feature type="domain" description="C2H2-type" evidence="14">
    <location>
        <begin position="284"/>
        <end position="308"/>
    </location>
</feature>
<name>A0A3B3DFM5_ORYME</name>
<dbReference type="Pfam" id="PF00096">
    <property type="entry name" value="zf-C2H2"/>
    <property type="match status" value="2"/>
</dbReference>
<keyword evidence="7" id="KW-0862">Zinc</keyword>
<evidence type="ECO:0000313" key="18">
    <source>
        <dbReference type="Proteomes" id="UP000261560"/>
    </source>
</evidence>
<dbReference type="GO" id="GO:0008270">
    <property type="term" value="F:zinc ion binding"/>
    <property type="evidence" value="ECO:0007669"/>
    <property type="project" value="UniProtKB-KW"/>
</dbReference>
<reference evidence="17" key="2">
    <citation type="submission" date="2025-09" db="UniProtKB">
        <authorList>
            <consortium name="Ensembl"/>
        </authorList>
    </citation>
    <scope>IDENTIFICATION</scope>
</reference>
<dbReference type="Gene3D" id="2.170.270.10">
    <property type="entry name" value="SET domain"/>
    <property type="match status" value="1"/>
</dbReference>
<dbReference type="GeneTree" id="ENSGT00940000157890"/>
<evidence type="ECO:0000256" key="12">
    <source>
        <dbReference type="ARBA" id="ARBA00023242"/>
    </source>
</evidence>
<feature type="domain" description="SET" evidence="15">
    <location>
        <begin position="43"/>
        <end position="153"/>
    </location>
</feature>
<dbReference type="SMART" id="SM00355">
    <property type="entry name" value="ZnF_C2H2"/>
    <property type="match status" value="2"/>
</dbReference>
<keyword evidence="10" id="KW-0010">Activator</keyword>
<comment type="subcellular location">
    <subcellularLocation>
        <location evidence="2">Nucleus</location>
    </subcellularLocation>
</comment>
<keyword evidence="18" id="KW-1185">Reference proteome</keyword>
<dbReference type="InterPro" id="IPR001214">
    <property type="entry name" value="SET_dom"/>
</dbReference>
<dbReference type="InterPro" id="IPR007110">
    <property type="entry name" value="Ig-like_dom"/>
</dbReference>
<keyword evidence="4" id="KW-0479">Metal-binding</keyword>
<evidence type="ECO:0008006" key="19">
    <source>
        <dbReference type="Google" id="ProtNLM"/>
    </source>
</evidence>
<dbReference type="GO" id="GO:0005634">
    <property type="term" value="C:nucleus"/>
    <property type="evidence" value="ECO:0007669"/>
    <property type="project" value="UniProtKB-SubCell"/>
</dbReference>
<dbReference type="Ensembl" id="ENSOMET00000031984.1">
    <property type="protein sequence ID" value="ENSOMEP00000028676.1"/>
    <property type="gene ID" value="ENSOMEG00000011884.1"/>
</dbReference>
<dbReference type="GO" id="GO:0010468">
    <property type="term" value="P:regulation of gene expression"/>
    <property type="evidence" value="ECO:0007669"/>
    <property type="project" value="TreeGrafter"/>
</dbReference>
<keyword evidence="5" id="KW-0677">Repeat</keyword>
<feature type="domain" description="Ig-like" evidence="16">
    <location>
        <begin position="163"/>
        <end position="277"/>
    </location>
</feature>
<dbReference type="InterPro" id="IPR050331">
    <property type="entry name" value="Zinc_finger"/>
</dbReference>
<dbReference type="InterPro" id="IPR013087">
    <property type="entry name" value="Znf_C2H2_type"/>
</dbReference>
<dbReference type="PROSITE" id="PS50157">
    <property type="entry name" value="ZINC_FINGER_C2H2_2"/>
    <property type="match status" value="2"/>
</dbReference>
<dbReference type="Proteomes" id="UP000261560">
    <property type="component" value="Unplaced"/>
</dbReference>
<evidence type="ECO:0000256" key="1">
    <source>
        <dbReference type="ARBA" id="ARBA00003767"/>
    </source>
</evidence>
<dbReference type="PANTHER" id="PTHR16515">
    <property type="entry name" value="PR DOMAIN ZINC FINGER PROTEIN"/>
    <property type="match status" value="1"/>
</dbReference>
<dbReference type="FunFam" id="2.170.270.10:FF:000007">
    <property type="entry name" value="PR domain zinc finger protein 10"/>
    <property type="match status" value="1"/>
</dbReference>
<protein>
    <recommendedName>
        <fullName evidence="19">PR/SET domain 15</fullName>
    </recommendedName>
</protein>
<dbReference type="GO" id="GO:0003677">
    <property type="term" value="F:DNA binding"/>
    <property type="evidence" value="ECO:0007669"/>
    <property type="project" value="UniProtKB-KW"/>
</dbReference>
<evidence type="ECO:0000256" key="9">
    <source>
        <dbReference type="ARBA" id="ARBA00023125"/>
    </source>
</evidence>
<dbReference type="STRING" id="30732.ENSOMEP00000028676"/>
<evidence type="ECO:0000256" key="6">
    <source>
        <dbReference type="ARBA" id="ARBA00022771"/>
    </source>
</evidence>
<evidence type="ECO:0000259" key="16">
    <source>
        <dbReference type="PROSITE" id="PS50835"/>
    </source>
</evidence>
<proteinExistence type="inferred from homology"/>
<keyword evidence="8" id="KW-0805">Transcription regulation</keyword>
<accession>A0A3B3DFM5</accession>
<dbReference type="FunFam" id="3.30.160.60:FF:000100">
    <property type="entry name" value="Zinc finger 45-like"/>
    <property type="match status" value="1"/>
</dbReference>
<dbReference type="PROSITE" id="PS50280">
    <property type="entry name" value="SET"/>
    <property type="match status" value="1"/>
</dbReference>
<evidence type="ECO:0000256" key="8">
    <source>
        <dbReference type="ARBA" id="ARBA00023015"/>
    </source>
</evidence>
<evidence type="ECO:0000256" key="13">
    <source>
        <dbReference type="PROSITE-ProRule" id="PRU00042"/>
    </source>
</evidence>
<dbReference type="FunFam" id="3.30.160.60:FF:000226">
    <property type="entry name" value="Zinc finger protein 236 variant"/>
    <property type="match status" value="1"/>
</dbReference>
<evidence type="ECO:0000256" key="5">
    <source>
        <dbReference type="ARBA" id="ARBA00022737"/>
    </source>
</evidence>
<dbReference type="InterPro" id="IPR046341">
    <property type="entry name" value="SET_dom_sf"/>
</dbReference>
<dbReference type="PROSITE" id="PS50835">
    <property type="entry name" value="IG_LIKE"/>
    <property type="match status" value="1"/>
</dbReference>
<evidence type="ECO:0000256" key="10">
    <source>
        <dbReference type="ARBA" id="ARBA00023159"/>
    </source>
</evidence>
<comment type="function">
    <text evidence="1">May be involved in transcriptional regulation.</text>
</comment>
<evidence type="ECO:0000256" key="4">
    <source>
        <dbReference type="ARBA" id="ARBA00022723"/>
    </source>
</evidence>
<dbReference type="InterPro" id="IPR036236">
    <property type="entry name" value="Znf_C2H2_sf"/>
</dbReference>
<feature type="domain" description="C2H2-type" evidence="14">
    <location>
        <begin position="257"/>
        <end position="279"/>
    </location>
</feature>
<dbReference type="InterPro" id="IPR044409">
    <property type="entry name" value="PRDM15_PR-SET"/>
</dbReference>
<dbReference type="PANTHER" id="PTHR16515:SF34">
    <property type="entry name" value="PR DOMAIN ZINC FINGER PROTEIN 15"/>
    <property type="match status" value="1"/>
</dbReference>
<evidence type="ECO:0000313" key="17">
    <source>
        <dbReference type="Ensembl" id="ENSOMEP00000028676.1"/>
    </source>
</evidence>
<reference evidence="17" key="1">
    <citation type="submission" date="2025-08" db="UniProtKB">
        <authorList>
            <consortium name="Ensembl"/>
        </authorList>
    </citation>
    <scope>IDENTIFICATION</scope>
</reference>
<keyword evidence="6 13" id="KW-0863">Zinc-finger</keyword>
<evidence type="ECO:0000256" key="7">
    <source>
        <dbReference type="ARBA" id="ARBA00022833"/>
    </source>
</evidence>
<dbReference type="Gene3D" id="3.30.160.60">
    <property type="entry name" value="Classic Zinc Finger"/>
    <property type="match status" value="2"/>
</dbReference>
<dbReference type="PaxDb" id="30732-ENSOMEP00000028676"/>
<dbReference type="Pfam" id="PF21549">
    <property type="entry name" value="PRDM2_PR"/>
    <property type="match status" value="1"/>
</dbReference>
<evidence type="ECO:0000256" key="2">
    <source>
        <dbReference type="ARBA" id="ARBA00004123"/>
    </source>
</evidence>
<keyword evidence="11" id="KW-0804">Transcription</keyword>
<evidence type="ECO:0000256" key="3">
    <source>
        <dbReference type="ARBA" id="ARBA00006991"/>
    </source>
</evidence>
<evidence type="ECO:0000256" key="11">
    <source>
        <dbReference type="ARBA" id="ARBA00023163"/>
    </source>
</evidence>
<dbReference type="PROSITE" id="PS00028">
    <property type="entry name" value="ZINC_FINGER_C2H2_1"/>
    <property type="match status" value="2"/>
</dbReference>
<dbReference type="SUPFAM" id="SSF57667">
    <property type="entry name" value="beta-beta-alpha zinc fingers"/>
    <property type="match status" value="1"/>
</dbReference>
<dbReference type="CDD" id="cd19199">
    <property type="entry name" value="PR-SET_PRDM15"/>
    <property type="match status" value="1"/>
</dbReference>
<keyword evidence="9" id="KW-0238">DNA-binding</keyword>